<dbReference type="AlphaFoldDB" id="A0A7S0ZJZ0"/>
<keyword evidence="1" id="KW-0812">Transmembrane</keyword>
<dbReference type="EMBL" id="HBFP01011954">
    <property type="protein sequence ID" value="CAD8824259.1"/>
    <property type="molecule type" value="Transcribed_RNA"/>
</dbReference>
<evidence type="ECO:0000256" key="1">
    <source>
        <dbReference type="SAM" id="Phobius"/>
    </source>
</evidence>
<accession>A0A7S0ZJZ0</accession>
<reference evidence="2" key="1">
    <citation type="submission" date="2021-01" db="EMBL/GenBank/DDBJ databases">
        <authorList>
            <person name="Corre E."/>
            <person name="Pelletier E."/>
            <person name="Niang G."/>
            <person name="Scheremetjew M."/>
            <person name="Finn R."/>
            <person name="Kale V."/>
            <person name="Holt S."/>
            <person name="Cochrane G."/>
            <person name="Meng A."/>
            <person name="Brown T."/>
            <person name="Cohen L."/>
        </authorList>
    </citation>
    <scope>NUCLEOTIDE SEQUENCE</scope>
    <source>
        <strain evidence="2">CCMP3278</strain>
    </source>
</reference>
<sequence>MMWDSATREHIEQIERIRREDFLSLLEKIHAEANAKCGISVKDGGDVLTVEQFTHMMEANLNILKNSNDATRQGYDAIAKRVKLINGLLGTIAALAGVATGAVLGGGIANASNISLRKVLECTIEQRKTVLKDFEAAWTETKMQYDLLNNCTTDLPQSILETLESRVHSDAPSAATDKELWSKIFGTPLGKAKPIESRPIVRFFIRVFTGHSPEELKMEPLLSRKDIDRFKTIMQNKRDLKNSFESMTETYEKYRAQIEAIFSMQAIVPAIGMCVLGMASALVSIGIAEAGHRMLSNKNKNLNDALEKLEDGKYMVDIAERYRELLQSFEGFFHVVSEESIDVVQLNNKWIILEKTLCSTQRETKYITELYETQMEFAEKQGEECKILLHTFRWFGVGAILIGSAVATGGASAAIAYSALGLTTTCSSVALGVAGAAGAACGGGGIASLCTSSGFGECEAGFKKVSLTWQEKIENLNHYSTLILVPLEKMLETLEKVSQS</sequence>
<proteinExistence type="predicted"/>
<organism evidence="2">
    <name type="scientific">Timspurckia oligopyrenoides</name>
    <dbReference type="NCBI Taxonomy" id="708627"/>
    <lineage>
        <taxon>Eukaryota</taxon>
        <taxon>Rhodophyta</taxon>
        <taxon>Bangiophyceae</taxon>
        <taxon>Porphyridiales</taxon>
        <taxon>Porphyridiaceae</taxon>
        <taxon>Timspurckia</taxon>
    </lineage>
</organism>
<gene>
    <name evidence="2" type="ORF">TOLI1172_LOCUS8658</name>
</gene>
<feature type="transmembrane region" description="Helical" evidence="1">
    <location>
        <begin position="266"/>
        <end position="288"/>
    </location>
</feature>
<name>A0A7S0ZJZ0_9RHOD</name>
<keyword evidence="1" id="KW-0472">Membrane</keyword>
<feature type="transmembrane region" description="Helical" evidence="1">
    <location>
        <begin position="394"/>
        <end position="420"/>
    </location>
</feature>
<evidence type="ECO:0000313" key="2">
    <source>
        <dbReference type="EMBL" id="CAD8824259.1"/>
    </source>
</evidence>
<protein>
    <submittedName>
        <fullName evidence="2">Uncharacterized protein</fullName>
    </submittedName>
</protein>
<keyword evidence="1" id="KW-1133">Transmembrane helix</keyword>